<dbReference type="Proteomes" id="UP000605846">
    <property type="component" value="Unassembled WGS sequence"/>
</dbReference>
<dbReference type="AlphaFoldDB" id="A0A8H7BDF3"/>
<organism evidence="2 3">
    <name type="scientific">Apophysomyces ossiformis</name>
    <dbReference type="NCBI Taxonomy" id="679940"/>
    <lineage>
        <taxon>Eukaryota</taxon>
        <taxon>Fungi</taxon>
        <taxon>Fungi incertae sedis</taxon>
        <taxon>Mucoromycota</taxon>
        <taxon>Mucoromycotina</taxon>
        <taxon>Mucoromycetes</taxon>
        <taxon>Mucorales</taxon>
        <taxon>Mucorineae</taxon>
        <taxon>Mucoraceae</taxon>
        <taxon>Apophysomyces</taxon>
    </lineage>
</organism>
<protein>
    <submittedName>
        <fullName evidence="2">Uncharacterized protein</fullName>
    </submittedName>
</protein>
<proteinExistence type="predicted"/>
<dbReference type="EMBL" id="JABAYA010000376">
    <property type="protein sequence ID" value="KAF7720750.1"/>
    <property type="molecule type" value="Genomic_DNA"/>
</dbReference>
<keyword evidence="3" id="KW-1185">Reference proteome</keyword>
<sequence length="190" mass="19367">MRFNFFAISAAACLFAVAQTAPTGDIAGQVAPQTQQIETQAFNTVKQAEAAKPGANVDSGLGKKVGANVYKRGSTATVNNLKVDNVHNAVPNALGGKTAQIQSTSPDLANINTQREIDGVKNDVSSVQTAAASAERPLSRRGIPGAAAATTAASNVINGAPTGQATDGTLAVVQDVDRSLKLNQPVSKAQ</sequence>
<evidence type="ECO:0000313" key="2">
    <source>
        <dbReference type="EMBL" id="KAF7720750.1"/>
    </source>
</evidence>
<reference evidence="2" key="1">
    <citation type="submission" date="2020-01" db="EMBL/GenBank/DDBJ databases">
        <title>Genome Sequencing of Three Apophysomyces-Like Fungal Strains Confirms a Novel Fungal Genus in the Mucoromycota with divergent Burkholderia-like Endosymbiotic Bacteria.</title>
        <authorList>
            <person name="Stajich J.E."/>
            <person name="Macias A.M."/>
            <person name="Carter-House D."/>
            <person name="Lovett B."/>
            <person name="Kasson L.R."/>
            <person name="Berry K."/>
            <person name="Grigoriev I."/>
            <person name="Chang Y."/>
            <person name="Spatafora J."/>
            <person name="Kasson M.T."/>
        </authorList>
    </citation>
    <scope>NUCLEOTIDE SEQUENCE</scope>
    <source>
        <strain evidence="2">NRRL A-21654</strain>
    </source>
</reference>
<gene>
    <name evidence="2" type="ORF">EC973_006164</name>
</gene>
<keyword evidence="1" id="KW-0732">Signal</keyword>
<evidence type="ECO:0000313" key="3">
    <source>
        <dbReference type="Proteomes" id="UP000605846"/>
    </source>
</evidence>
<feature type="chain" id="PRO_5034167879" evidence="1">
    <location>
        <begin position="21"/>
        <end position="190"/>
    </location>
</feature>
<comment type="caution">
    <text evidence="2">The sequence shown here is derived from an EMBL/GenBank/DDBJ whole genome shotgun (WGS) entry which is preliminary data.</text>
</comment>
<name>A0A8H7BDF3_9FUNG</name>
<evidence type="ECO:0000256" key="1">
    <source>
        <dbReference type="SAM" id="SignalP"/>
    </source>
</evidence>
<accession>A0A8H7BDF3</accession>
<dbReference type="OrthoDB" id="10550810at2759"/>
<feature type="signal peptide" evidence="1">
    <location>
        <begin position="1"/>
        <end position="20"/>
    </location>
</feature>